<name>A0A068UUP0_COFCA</name>
<dbReference type="Proteomes" id="UP000295252">
    <property type="component" value="Chromosome II"/>
</dbReference>
<feature type="transmembrane region" description="Helical" evidence="1">
    <location>
        <begin position="50"/>
        <end position="71"/>
    </location>
</feature>
<dbReference type="InParanoid" id="A0A068UUP0"/>
<gene>
    <name evidence="2" type="ORF">GSCOC_T00035378001</name>
</gene>
<keyword evidence="1" id="KW-0812">Transmembrane</keyword>
<keyword evidence="1" id="KW-1133">Transmembrane helix</keyword>
<feature type="transmembrane region" description="Helical" evidence="1">
    <location>
        <begin position="99"/>
        <end position="118"/>
    </location>
</feature>
<accession>A0A068UUP0</accession>
<keyword evidence="3" id="KW-1185">Reference proteome</keyword>
<sequence>MAPSKSASIKALADGQTRTHPSIASSALHIDLIPTIIQYTKMGPSSAIKVIFFFHFILALAVPSLAASYAVTWTKTSLASPGTLLQLSNLHAGDTISKIPIIRVCFILVFFFFFFLLIREFTTAIRK</sequence>
<reference evidence="3" key="1">
    <citation type="journal article" date="2014" name="Science">
        <title>The coffee genome provides insight into the convergent evolution of caffeine biosynthesis.</title>
        <authorList>
            <person name="Denoeud F."/>
            <person name="Carretero-Paulet L."/>
            <person name="Dereeper A."/>
            <person name="Droc G."/>
            <person name="Guyot R."/>
            <person name="Pietrella M."/>
            <person name="Zheng C."/>
            <person name="Alberti A."/>
            <person name="Anthony F."/>
            <person name="Aprea G."/>
            <person name="Aury J.M."/>
            <person name="Bento P."/>
            <person name="Bernard M."/>
            <person name="Bocs S."/>
            <person name="Campa C."/>
            <person name="Cenci A."/>
            <person name="Combes M.C."/>
            <person name="Crouzillat D."/>
            <person name="Da Silva C."/>
            <person name="Daddiego L."/>
            <person name="De Bellis F."/>
            <person name="Dussert S."/>
            <person name="Garsmeur O."/>
            <person name="Gayraud T."/>
            <person name="Guignon V."/>
            <person name="Jahn K."/>
            <person name="Jamilloux V."/>
            <person name="Joet T."/>
            <person name="Labadie K."/>
            <person name="Lan T."/>
            <person name="Leclercq J."/>
            <person name="Lepelley M."/>
            <person name="Leroy T."/>
            <person name="Li L.T."/>
            <person name="Librado P."/>
            <person name="Lopez L."/>
            <person name="Munoz A."/>
            <person name="Noel B."/>
            <person name="Pallavicini A."/>
            <person name="Perrotta G."/>
            <person name="Poncet V."/>
            <person name="Pot D."/>
            <person name="Priyono X."/>
            <person name="Rigoreau M."/>
            <person name="Rouard M."/>
            <person name="Rozas J."/>
            <person name="Tranchant-Dubreuil C."/>
            <person name="VanBuren R."/>
            <person name="Zhang Q."/>
            <person name="Andrade A.C."/>
            <person name="Argout X."/>
            <person name="Bertrand B."/>
            <person name="de Kochko A."/>
            <person name="Graziosi G."/>
            <person name="Henry R.J."/>
            <person name="Jayarama X."/>
            <person name="Ming R."/>
            <person name="Nagai C."/>
            <person name="Rounsley S."/>
            <person name="Sankoff D."/>
            <person name="Giuliano G."/>
            <person name="Albert V.A."/>
            <person name="Wincker P."/>
            <person name="Lashermes P."/>
        </authorList>
    </citation>
    <scope>NUCLEOTIDE SEQUENCE [LARGE SCALE GENOMIC DNA]</scope>
    <source>
        <strain evidence="3">cv. DH200-94</strain>
    </source>
</reference>
<evidence type="ECO:0000256" key="1">
    <source>
        <dbReference type="SAM" id="Phobius"/>
    </source>
</evidence>
<dbReference type="Gramene" id="CDP12022">
    <property type="protein sequence ID" value="CDP12022"/>
    <property type="gene ID" value="GSCOC_T00035378001"/>
</dbReference>
<evidence type="ECO:0000313" key="2">
    <source>
        <dbReference type="EMBL" id="CDP12022.1"/>
    </source>
</evidence>
<evidence type="ECO:0000313" key="3">
    <source>
        <dbReference type="Proteomes" id="UP000295252"/>
    </source>
</evidence>
<protein>
    <submittedName>
        <fullName evidence="2">Uncharacterized protein</fullName>
    </submittedName>
</protein>
<keyword evidence="1" id="KW-0472">Membrane</keyword>
<organism evidence="2 3">
    <name type="scientific">Coffea canephora</name>
    <name type="common">Robusta coffee</name>
    <dbReference type="NCBI Taxonomy" id="49390"/>
    <lineage>
        <taxon>Eukaryota</taxon>
        <taxon>Viridiplantae</taxon>
        <taxon>Streptophyta</taxon>
        <taxon>Embryophyta</taxon>
        <taxon>Tracheophyta</taxon>
        <taxon>Spermatophyta</taxon>
        <taxon>Magnoliopsida</taxon>
        <taxon>eudicotyledons</taxon>
        <taxon>Gunneridae</taxon>
        <taxon>Pentapetalae</taxon>
        <taxon>asterids</taxon>
        <taxon>lamiids</taxon>
        <taxon>Gentianales</taxon>
        <taxon>Rubiaceae</taxon>
        <taxon>Ixoroideae</taxon>
        <taxon>Gardenieae complex</taxon>
        <taxon>Bertiereae - Coffeeae clade</taxon>
        <taxon>Coffeeae</taxon>
        <taxon>Coffea</taxon>
    </lineage>
</organism>
<dbReference type="AlphaFoldDB" id="A0A068UUP0"/>
<dbReference type="EMBL" id="HG739145">
    <property type="protein sequence ID" value="CDP12022.1"/>
    <property type="molecule type" value="Genomic_DNA"/>
</dbReference>
<proteinExistence type="predicted"/>